<organism evidence="2 3">
    <name type="scientific">Kibdelosporangium philippinense</name>
    <dbReference type="NCBI Taxonomy" id="211113"/>
    <lineage>
        <taxon>Bacteria</taxon>
        <taxon>Bacillati</taxon>
        <taxon>Actinomycetota</taxon>
        <taxon>Actinomycetes</taxon>
        <taxon>Pseudonocardiales</taxon>
        <taxon>Pseudonocardiaceae</taxon>
        <taxon>Kibdelosporangium</taxon>
    </lineage>
</organism>
<dbReference type="Proteomes" id="UP001521150">
    <property type="component" value="Unassembled WGS sequence"/>
</dbReference>
<keyword evidence="3" id="KW-1185">Reference proteome</keyword>
<feature type="domain" description="AMP-dependent synthetase/ligase" evidence="1">
    <location>
        <begin position="35"/>
        <end position="232"/>
    </location>
</feature>
<evidence type="ECO:0000313" key="3">
    <source>
        <dbReference type="Proteomes" id="UP001521150"/>
    </source>
</evidence>
<gene>
    <name evidence="2" type="ORF">LWC34_26700</name>
</gene>
<dbReference type="Gene3D" id="3.40.50.12780">
    <property type="entry name" value="N-terminal domain of ligase-like"/>
    <property type="match status" value="1"/>
</dbReference>
<protein>
    <submittedName>
        <fullName evidence="2">AMP-binding protein</fullName>
    </submittedName>
</protein>
<proteinExistence type="predicted"/>
<dbReference type="PANTHER" id="PTHR43767">
    <property type="entry name" value="LONG-CHAIN-FATTY-ACID--COA LIGASE"/>
    <property type="match status" value="1"/>
</dbReference>
<dbReference type="SUPFAM" id="SSF56801">
    <property type="entry name" value="Acetyl-CoA synthetase-like"/>
    <property type="match status" value="1"/>
</dbReference>
<name>A0ABS8ZEZ8_9PSEU</name>
<evidence type="ECO:0000259" key="1">
    <source>
        <dbReference type="Pfam" id="PF00501"/>
    </source>
</evidence>
<accession>A0ABS8ZEZ8</accession>
<dbReference type="InterPro" id="IPR000873">
    <property type="entry name" value="AMP-dep_synth/lig_dom"/>
</dbReference>
<dbReference type="InterPro" id="IPR020845">
    <property type="entry name" value="AMP-binding_CS"/>
</dbReference>
<comment type="caution">
    <text evidence="2">The sequence shown here is derived from an EMBL/GenBank/DDBJ whole genome shotgun (WGS) entry which is preliminary data.</text>
</comment>
<dbReference type="RefSeq" id="WP_233727870.1">
    <property type="nucleotide sequence ID" value="NZ_JAJVCN010000002.1"/>
</dbReference>
<dbReference type="InterPro" id="IPR050237">
    <property type="entry name" value="ATP-dep_AMP-bd_enzyme"/>
</dbReference>
<dbReference type="PROSITE" id="PS00455">
    <property type="entry name" value="AMP_BINDING"/>
    <property type="match status" value="1"/>
</dbReference>
<evidence type="ECO:0000313" key="2">
    <source>
        <dbReference type="EMBL" id="MCE7006394.1"/>
    </source>
</evidence>
<dbReference type="PANTHER" id="PTHR43767:SF1">
    <property type="entry name" value="NONRIBOSOMAL PEPTIDE SYNTHASE PES1 (EUROFUNG)-RELATED"/>
    <property type="match status" value="1"/>
</dbReference>
<dbReference type="InterPro" id="IPR042099">
    <property type="entry name" value="ANL_N_sf"/>
</dbReference>
<reference evidence="2 3" key="1">
    <citation type="submission" date="2021-12" db="EMBL/GenBank/DDBJ databases">
        <title>Genome sequence of Kibdelosporangium philippinense ATCC 49844.</title>
        <authorList>
            <person name="Fedorov E.A."/>
            <person name="Omeragic M."/>
            <person name="Shalygina K.F."/>
            <person name="Maclea K.S."/>
        </authorList>
    </citation>
    <scope>NUCLEOTIDE SEQUENCE [LARGE SCALE GENOMIC DNA]</scope>
    <source>
        <strain evidence="2 3">ATCC 49844</strain>
    </source>
</reference>
<dbReference type="Pfam" id="PF00501">
    <property type="entry name" value="AMP-binding"/>
    <property type="match status" value="1"/>
</dbReference>
<sequence length="238" mass="26382">MSNQLIAACRPSATTVEKYQKAGIWRTDTILDDLARWLDRTPDSVAVLALEDRHDVVRLTYREFAKYVTRFAGALHELDVRSGQVVAMQLPNRWQVGPLMLACAKIGAIFAPIMTSIRPRELERVLRRVNAAVCVTVDSWEGFDHSAALAGLTPTLPGLRHRVVLGDRVSADEIDFRAHFEQTAWEQTHADVLGEMSADPDQVAFILFTSGTTGEPKAALHTLNTAHATYMTDSVKIT</sequence>
<dbReference type="EMBL" id="JAJVCN010000002">
    <property type="protein sequence ID" value="MCE7006394.1"/>
    <property type="molecule type" value="Genomic_DNA"/>
</dbReference>